<name>A0A846MR05_9BACT</name>
<feature type="compositionally biased region" description="Acidic residues" evidence="2">
    <location>
        <begin position="93"/>
        <end position="119"/>
    </location>
</feature>
<evidence type="ECO:0000259" key="3">
    <source>
        <dbReference type="PROSITE" id="PS50943"/>
    </source>
</evidence>
<organism evidence="4 5">
    <name type="scientific">Thermonema lapsum</name>
    <dbReference type="NCBI Taxonomy" id="28195"/>
    <lineage>
        <taxon>Bacteria</taxon>
        <taxon>Pseudomonadati</taxon>
        <taxon>Bacteroidota</taxon>
        <taxon>Cytophagia</taxon>
        <taxon>Cytophagales</taxon>
        <taxon>Thermonemataceae</taxon>
        <taxon>Thermonema</taxon>
    </lineage>
</organism>
<evidence type="ECO:0000313" key="5">
    <source>
        <dbReference type="Proteomes" id="UP000537126"/>
    </source>
</evidence>
<feature type="compositionally biased region" description="Basic and acidic residues" evidence="2">
    <location>
        <begin position="151"/>
        <end position="175"/>
    </location>
</feature>
<dbReference type="SUPFAM" id="SSF47413">
    <property type="entry name" value="lambda repressor-like DNA-binding domains"/>
    <property type="match status" value="1"/>
</dbReference>
<dbReference type="InterPro" id="IPR001387">
    <property type="entry name" value="Cro/C1-type_HTH"/>
</dbReference>
<dbReference type="Gene3D" id="1.10.260.40">
    <property type="entry name" value="lambda repressor-like DNA-binding domains"/>
    <property type="match status" value="1"/>
</dbReference>
<dbReference type="PANTHER" id="PTHR46558:SF4">
    <property type="entry name" value="DNA-BIDING PHAGE PROTEIN"/>
    <property type="match status" value="1"/>
</dbReference>
<dbReference type="EMBL" id="JAASRN010000002">
    <property type="protein sequence ID" value="NIK73889.1"/>
    <property type="molecule type" value="Genomic_DNA"/>
</dbReference>
<keyword evidence="1" id="KW-0238">DNA-binding</keyword>
<protein>
    <submittedName>
        <fullName evidence="4">Transcriptional regulator with XRE-family HTH domain</fullName>
    </submittedName>
</protein>
<dbReference type="InterPro" id="IPR010982">
    <property type="entry name" value="Lambda_DNA-bd_dom_sf"/>
</dbReference>
<keyword evidence="5" id="KW-1185">Reference proteome</keyword>
<sequence>MMTLVSQNIRYLRRLHGYTQERLAQAIGIKRSLLAAYEDGRAAPNLKNLVRFARLFDISVDELITIDLAKVKHAASVVPEGIPKEDTPTTPLFEEDEEEEPTEAEDEAQWIEEDSDEDEFHSSSAPSAKRANKEHSSKYLFDDEPEEDNPPFEKRNKPSSKSHSERYPTLDELFKESPVSTSADIPLVRSRQLPDYLAYFDDNDFVQALPKIQISLLDRGKQYRAFESTEEMGFKNALFVGEYVRNWYRLQDQSPCLLLTQRHGLIYGRIENRLRDKGYLLMLDGEWEGMRFNLRELFEVWQVVLFVSREVPMPTTQSEELRDMCLSLQKQLQRFLKK</sequence>
<evidence type="ECO:0000313" key="4">
    <source>
        <dbReference type="EMBL" id="NIK73889.1"/>
    </source>
</evidence>
<dbReference type="PANTHER" id="PTHR46558">
    <property type="entry name" value="TRACRIPTIONAL REGULATORY PROTEIN-RELATED-RELATED"/>
    <property type="match status" value="1"/>
</dbReference>
<reference evidence="4 5" key="1">
    <citation type="submission" date="2020-03" db="EMBL/GenBank/DDBJ databases">
        <title>Genomic Encyclopedia of Type Strains, Phase IV (KMG-IV): sequencing the most valuable type-strain genomes for metagenomic binning, comparative biology and taxonomic classification.</title>
        <authorList>
            <person name="Goeker M."/>
        </authorList>
    </citation>
    <scope>NUCLEOTIDE SEQUENCE [LARGE SCALE GENOMIC DNA]</scope>
    <source>
        <strain evidence="4 5">DSM 5718</strain>
    </source>
</reference>
<comment type="caution">
    <text evidence="4">The sequence shown here is derived from an EMBL/GenBank/DDBJ whole genome shotgun (WGS) entry which is preliminary data.</text>
</comment>
<feature type="region of interest" description="Disordered" evidence="2">
    <location>
        <begin position="79"/>
        <end position="175"/>
    </location>
</feature>
<dbReference type="Proteomes" id="UP000537126">
    <property type="component" value="Unassembled WGS sequence"/>
</dbReference>
<dbReference type="PROSITE" id="PS50943">
    <property type="entry name" value="HTH_CROC1"/>
    <property type="match status" value="1"/>
</dbReference>
<gene>
    <name evidence="4" type="ORF">FHS56_001402</name>
</gene>
<dbReference type="CDD" id="cd00093">
    <property type="entry name" value="HTH_XRE"/>
    <property type="match status" value="1"/>
</dbReference>
<feature type="compositionally biased region" description="Basic and acidic residues" evidence="2">
    <location>
        <begin position="131"/>
        <end position="141"/>
    </location>
</feature>
<dbReference type="SMART" id="SM00530">
    <property type="entry name" value="HTH_XRE"/>
    <property type="match status" value="1"/>
</dbReference>
<dbReference type="GO" id="GO:0003677">
    <property type="term" value="F:DNA binding"/>
    <property type="evidence" value="ECO:0007669"/>
    <property type="project" value="UniProtKB-KW"/>
</dbReference>
<proteinExistence type="predicted"/>
<dbReference type="AlphaFoldDB" id="A0A846MR05"/>
<evidence type="ECO:0000256" key="2">
    <source>
        <dbReference type="SAM" id="MobiDB-lite"/>
    </source>
</evidence>
<dbReference type="Pfam" id="PF01381">
    <property type="entry name" value="HTH_3"/>
    <property type="match status" value="1"/>
</dbReference>
<evidence type="ECO:0000256" key="1">
    <source>
        <dbReference type="ARBA" id="ARBA00023125"/>
    </source>
</evidence>
<accession>A0A846MR05</accession>
<dbReference type="RefSeq" id="WP_243844176.1">
    <property type="nucleotide sequence ID" value="NZ_JAASRN010000002.1"/>
</dbReference>
<feature type="domain" description="HTH cro/C1-type" evidence="3">
    <location>
        <begin position="9"/>
        <end position="63"/>
    </location>
</feature>